<dbReference type="PANTHER" id="PTHR46300">
    <property type="entry name" value="P450, PUTATIVE (EUROFUNG)-RELATED-RELATED"/>
    <property type="match status" value="1"/>
</dbReference>
<dbReference type="Pfam" id="PF00067">
    <property type="entry name" value="p450"/>
    <property type="match status" value="1"/>
</dbReference>
<dbReference type="GO" id="GO:0020037">
    <property type="term" value="F:heme binding"/>
    <property type="evidence" value="ECO:0007669"/>
    <property type="project" value="InterPro"/>
</dbReference>
<dbReference type="InterPro" id="IPR036396">
    <property type="entry name" value="Cyt_P450_sf"/>
</dbReference>
<keyword evidence="2 6" id="KW-0479">Metal-binding</keyword>
<keyword evidence="9" id="KW-1185">Reference proteome</keyword>
<evidence type="ECO:0000256" key="6">
    <source>
        <dbReference type="PIRSR" id="PIRSR602401-1"/>
    </source>
</evidence>
<evidence type="ECO:0000313" key="8">
    <source>
        <dbReference type="EMBL" id="KAF4489090.1"/>
    </source>
</evidence>
<sequence>MAFTELIVGLATSRLIWVIPTIYILFRLRNFGRRDKFLPPGPPTVPILGNAHLMPRKNFYAKLKEWADEYGSVYSLKVGRTTMIVLNDRQAIHELLNQQGALYNDRPRDQQVLASTRDENPALMHEGPEWRAERKLIAQYYSPKNLDSDLKSIQEAEVCQMLHDLLEKPESFKTHVQRTTASIGTVTLYGQHAHNFESFWAHAVYIAMLAISKAVEPGTYLPVDQFPILNLIPDCWNKPKLRGMEYYKTITGIWTEAYDRVEARRAKGDKRESLIDRLLNEDIKSDAPLSHTQFNNFVGGTQMGAADTTATQILTNILFLAKNPEFQEKARVELDALCGTDRLPQWEDFNDLPYINCIIKEALRIRPVVPTGVPHLAKQDAWYKGMLIPKGSVVMIPPSALNHDSKHFDDPESYNPDRYLASASKLASELAASPAYDERDHYTYGAGRRMCPGIHMAERTQWRSVAQMLWAFKIEKDGELDTSYEFYEEGFVHATKDFRVRFVPRSERHAEVIREKFVETQEFLKQWD</sequence>
<dbReference type="InParanoid" id="A0A7J6JG85"/>
<dbReference type="EMBL" id="ANPB02000002">
    <property type="protein sequence ID" value="KAF4489090.1"/>
    <property type="molecule type" value="Genomic_DNA"/>
</dbReference>
<feature type="binding site" description="axial binding residue" evidence="6">
    <location>
        <position position="451"/>
    </location>
    <ligand>
        <name>heme</name>
        <dbReference type="ChEBI" id="CHEBI:30413"/>
    </ligand>
    <ligandPart>
        <name>Fe</name>
        <dbReference type="ChEBI" id="CHEBI:18248"/>
    </ligandPart>
</feature>
<keyword evidence="6" id="KW-0349">Heme</keyword>
<dbReference type="GO" id="GO:0005506">
    <property type="term" value="F:iron ion binding"/>
    <property type="evidence" value="ECO:0007669"/>
    <property type="project" value="InterPro"/>
</dbReference>
<protein>
    <submittedName>
        <fullName evidence="8">Cytochrome P450 monooxygenase patI</fullName>
    </submittedName>
</protein>
<evidence type="ECO:0000256" key="3">
    <source>
        <dbReference type="ARBA" id="ARBA00023002"/>
    </source>
</evidence>
<proteinExistence type="inferred from homology"/>
<organism evidence="8 9">
    <name type="scientific">Colletotrichum fructicola (strain Nara gc5)</name>
    <name type="common">Anthracnose fungus</name>
    <name type="synonym">Colletotrichum gloeosporioides (strain Nara gc5)</name>
    <dbReference type="NCBI Taxonomy" id="1213859"/>
    <lineage>
        <taxon>Eukaryota</taxon>
        <taxon>Fungi</taxon>
        <taxon>Dikarya</taxon>
        <taxon>Ascomycota</taxon>
        <taxon>Pezizomycotina</taxon>
        <taxon>Sordariomycetes</taxon>
        <taxon>Hypocreomycetidae</taxon>
        <taxon>Glomerellales</taxon>
        <taxon>Glomerellaceae</taxon>
        <taxon>Colletotrichum</taxon>
        <taxon>Colletotrichum gloeosporioides species complex</taxon>
    </lineage>
</organism>
<dbReference type="Proteomes" id="UP000011096">
    <property type="component" value="Unassembled WGS sequence"/>
</dbReference>
<dbReference type="AlphaFoldDB" id="A0A7J6JG85"/>
<evidence type="ECO:0000256" key="7">
    <source>
        <dbReference type="SAM" id="Phobius"/>
    </source>
</evidence>
<feature type="transmembrane region" description="Helical" evidence="7">
    <location>
        <begin position="6"/>
        <end position="26"/>
    </location>
</feature>
<dbReference type="OrthoDB" id="1103324at2759"/>
<dbReference type="InterPro" id="IPR002401">
    <property type="entry name" value="Cyt_P450_E_grp-I"/>
</dbReference>
<keyword evidence="7" id="KW-0812">Transmembrane</keyword>
<evidence type="ECO:0000256" key="2">
    <source>
        <dbReference type="ARBA" id="ARBA00022723"/>
    </source>
</evidence>
<evidence type="ECO:0000313" key="9">
    <source>
        <dbReference type="Proteomes" id="UP000011096"/>
    </source>
</evidence>
<dbReference type="InterPro" id="IPR050364">
    <property type="entry name" value="Cytochrome_P450_fung"/>
</dbReference>
<comment type="cofactor">
    <cofactor evidence="6">
        <name>heme</name>
        <dbReference type="ChEBI" id="CHEBI:30413"/>
    </cofactor>
</comment>
<keyword evidence="5 8" id="KW-0503">Monooxygenase</keyword>
<dbReference type="InterPro" id="IPR001128">
    <property type="entry name" value="Cyt_P450"/>
</dbReference>
<keyword evidence="4 6" id="KW-0408">Iron</keyword>
<keyword evidence="7" id="KW-0472">Membrane</keyword>
<dbReference type="Gene3D" id="1.10.630.10">
    <property type="entry name" value="Cytochrome P450"/>
    <property type="match status" value="1"/>
</dbReference>
<dbReference type="CDD" id="cd11065">
    <property type="entry name" value="CYP64-like"/>
    <property type="match status" value="1"/>
</dbReference>
<reference evidence="8 9" key="2">
    <citation type="submission" date="2020-04" db="EMBL/GenBank/DDBJ databases">
        <title>Genome sequencing and assembly of multiple isolates from the Colletotrichum gloeosporioides species complex.</title>
        <authorList>
            <person name="Gan P."/>
            <person name="Shirasu K."/>
        </authorList>
    </citation>
    <scope>NUCLEOTIDE SEQUENCE [LARGE SCALE GENOMIC DNA]</scope>
    <source>
        <strain evidence="8 9">Nara gc5</strain>
    </source>
</reference>
<evidence type="ECO:0000256" key="5">
    <source>
        <dbReference type="ARBA" id="ARBA00023033"/>
    </source>
</evidence>
<keyword evidence="7" id="KW-1133">Transmembrane helix</keyword>
<evidence type="ECO:0000256" key="1">
    <source>
        <dbReference type="ARBA" id="ARBA00010617"/>
    </source>
</evidence>
<comment type="caution">
    <text evidence="8">The sequence shown here is derived from an EMBL/GenBank/DDBJ whole genome shotgun (WGS) entry which is preliminary data.</text>
</comment>
<keyword evidence="3" id="KW-0560">Oxidoreductase</keyword>
<dbReference type="GeneID" id="43615967"/>
<dbReference type="RefSeq" id="XP_031888812.1">
    <property type="nucleotide sequence ID" value="XM_032031915.1"/>
</dbReference>
<name>A0A7J6JG85_COLFN</name>
<evidence type="ECO:0000256" key="4">
    <source>
        <dbReference type="ARBA" id="ARBA00023004"/>
    </source>
</evidence>
<accession>A0A7J6JG85</accession>
<dbReference type="SUPFAM" id="SSF48264">
    <property type="entry name" value="Cytochrome P450"/>
    <property type="match status" value="1"/>
</dbReference>
<comment type="similarity">
    <text evidence="1">Belongs to the cytochrome P450 family.</text>
</comment>
<dbReference type="PANTHER" id="PTHR46300:SF2">
    <property type="entry name" value="CYTOCHROME P450 MONOOXYGENASE ALNH-RELATED"/>
    <property type="match status" value="1"/>
</dbReference>
<dbReference type="GO" id="GO:0004497">
    <property type="term" value="F:monooxygenase activity"/>
    <property type="evidence" value="ECO:0007669"/>
    <property type="project" value="UniProtKB-KW"/>
</dbReference>
<dbReference type="GO" id="GO:0016705">
    <property type="term" value="F:oxidoreductase activity, acting on paired donors, with incorporation or reduction of molecular oxygen"/>
    <property type="evidence" value="ECO:0007669"/>
    <property type="project" value="InterPro"/>
</dbReference>
<dbReference type="PRINTS" id="PR00463">
    <property type="entry name" value="EP450I"/>
</dbReference>
<gene>
    <name evidence="8" type="primary">patI-1</name>
    <name evidence="8" type="ORF">CGGC5_v002993</name>
</gene>
<reference evidence="8 9" key="1">
    <citation type="submission" date="2012-08" db="EMBL/GenBank/DDBJ databases">
        <authorList>
            <person name="Gan P.H.P."/>
            <person name="Ikeda K."/>
            <person name="Irieda H."/>
            <person name="Narusaka M."/>
            <person name="O'Connell R.J."/>
            <person name="Narusaka Y."/>
            <person name="Takano Y."/>
            <person name="Kubo Y."/>
            <person name="Shirasu K."/>
        </authorList>
    </citation>
    <scope>NUCLEOTIDE SEQUENCE [LARGE SCALE GENOMIC DNA]</scope>
    <source>
        <strain evidence="8 9">Nara gc5</strain>
    </source>
</reference>